<name>A0A4S8L9N0_DENBC</name>
<feature type="compositionally biased region" description="Low complexity" evidence="1">
    <location>
        <begin position="55"/>
        <end position="97"/>
    </location>
</feature>
<evidence type="ECO:0000256" key="1">
    <source>
        <dbReference type="SAM" id="MobiDB-lite"/>
    </source>
</evidence>
<evidence type="ECO:0000256" key="2">
    <source>
        <dbReference type="SAM" id="Phobius"/>
    </source>
</evidence>
<protein>
    <recommendedName>
        <fullName evidence="5">REJ domain-containing protein</fullName>
    </recommendedName>
</protein>
<feature type="transmembrane region" description="Helical" evidence="2">
    <location>
        <begin position="193"/>
        <end position="216"/>
    </location>
</feature>
<dbReference type="OrthoDB" id="3263296at2759"/>
<gene>
    <name evidence="3" type="ORF">K435DRAFT_387269</name>
</gene>
<keyword evidence="2" id="KW-0812">Transmembrane</keyword>
<evidence type="ECO:0008006" key="5">
    <source>
        <dbReference type="Google" id="ProtNLM"/>
    </source>
</evidence>
<sequence>MSLERKHNTLEHRMFRARQAIPSSDDPGTGNGQASPSSPAASQATSSAPSPPASSPTIASTSTQPTSTSPKPQEPSSSSSVAPQTSPTPSTAAAPTTSSTAALLASASSSASSSATSSSSSTLSTVSSTTSSTPSTTSTGPLSTSTSTAFVTGAIAQTSSFNSVKHVSTSATGSTISASSTAAAATGAINTGAIVGGIAGGLAALAAVIFIVMFFLRRRSRRAREERFNAAQFRKSAMIVDDEEFAPVPRPPEMISNRMNIVPSTGSIVGAGMAGTGAYKYQNEEQVFNPYHDETPRAVELGSTGPVAQSGAAQAHQPLQPRQQYTFGQSYQQSSTSAAGVGAGVGVAAAAAVGGAYAMHEYHDAEPNGVYSSQPQVTDVYDPEVYGNYHAYLPDANNEGVQAQGLTAGNRTSVATVADDAYGGI</sequence>
<feature type="compositionally biased region" description="Low complexity" evidence="1">
    <location>
        <begin position="34"/>
        <end position="48"/>
    </location>
</feature>
<proteinExistence type="predicted"/>
<organism evidence="3 4">
    <name type="scientific">Dendrothele bispora (strain CBS 962.96)</name>
    <dbReference type="NCBI Taxonomy" id="1314807"/>
    <lineage>
        <taxon>Eukaryota</taxon>
        <taxon>Fungi</taxon>
        <taxon>Dikarya</taxon>
        <taxon>Basidiomycota</taxon>
        <taxon>Agaricomycotina</taxon>
        <taxon>Agaricomycetes</taxon>
        <taxon>Agaricomycetidae</taxon>
        <taxon>Agaricales</taxon>
        <taxon>Agaricales incertae sedis</taxon>
        <taxon>Dendrothele</taxon>
    </lineage>
</organism>
<feature type="region of interest" description="Disordered" evidence="1">
    <location>
        <begin position="110"/>
        <end position="144"/>
    </location>
</feature>
<accession>A0A4S8L9N0</accession>
<evidence type="ECO:0000313" key="3">
    <source>
        <dbReference type="EMBL" id="THU85482.1"/>
    </source>
</evidence>
<keyword evidence="4" id="KW-1185">Reference proteome</keyword>
<feature type="region of interest" description="Disordered" evidence="1">
    <location>
        <begin position="1"/>
        <end position="97"/>
    </location>
</feature>
<dbReference type="Proteomes" id="UP000297245">
    <property type="component" value="Unassembled WGS sequence"/>
</dbReference>
<reference evidence="3 4" key="1">
    <citation type="journal article" date="2019" name="Nat. Ecol. Evol.">
        <title>Megaphylogeny resolves global patterns of mushroom evolution.</title>
        <authorList>
            <person name="Varga T."/>
            <person name="Krizsan K."/>
            <person name="Foldi C."/>
            <person name="Dima B."/>
            <person name="Sanchez-Garcia M."/>
            <person name="Sanchez-Ramirez S."/>
            <person name="Szollosi G.J."/>
            <person name="Szarkandi J.G."/>
            <person name="Papp V."/>
            <person name="Albert L."/>
            <person name="Andreopoulos W."/>
            <person name="Angelini C."/>
            <person name="Antonin V."/>
            <person name="Barry K.W."/>
            <person name="Bougher N.L."/>
            <person name="Buchanan P."/>
            <person name="Buyck B."/>
            <person name="Bense V."/>
            <person name="Catcheside P."/>
            <person name="Chovatia M."/>
            <person name="Cooper J."/>
            <person name="Damon W."/>
            <person name="Desjardin D."/>
            <person name="Finy P."/>
            <person name="Geml J."/>
            <person name="Haridas S."/>
            <person name="Hughes K."/>
            <person name="Justo A."/>
            <person name="Karasinski D."/>
            <person name="Kautmanova I."/>
            <person name="Kiss B."/>
            <person name="Kocsube S."/>
            <person name="Kotiranta H."/>
            <person name="LaButti K.M."/>
            <person name="Lechner B.E."/>
            <person name="Liimatainen K."/>
            <person name="Lipzen A."/>
            <person name="Lukacs Z."/>
            <person name="Mihaltcheva S."/>
            <person name="Morgado L.N."/>
            <person name="Niskanen T."/>
            <person name="Noordeloos M.E."/>
            <person name="Ohm R.A."/>
            <person name="Ortiz-Santana B."/>
            <person name="Ovrebo C."/>
            <person name="Racz N."/>
            <person name="Riley R."/>
            <person name="Savchenko A."/>
            <person name="Shiryaev A."/>
            <person name="Soop K."/>
            <person name="Spirin V."/>
            <person name="Szebenyi C."/>
            <person name="Tomsovsky M."/>
            <person name="Tulloss R.E."/>
            <person name="Uehling J."/>
            <person name="Grigoriev I.V."/>
            <person name="Vagvolgyi C."/>
            <person name="Papp T."/>
            <person name="Martin F.M."/>
            <person name="Miettinen O."/>
            <person name="Hibbett D.S."/>
            <person name="Nagy L.G."/>
        </authorList>
    </citation>
    <scope>NUCLEOTIDE SEQUENCE [LARGE SCALE GENOMIC DNA]</scope>
    <source>
        <strain evidence="3 4">CBS 962.96</strain>
    </source>
</reference>
<evidence type="ECO:0000313" key="4">
    <source>
        <dbReference type="Proteomes" id="UP000297245"/>
    </source>
</evidence>
<feature type="compositionally biased region" description="Basic and acidic residues" evidence="1">
    <location>
        <begin position="1"/>
        <end position="14"/>
    </location>
</feature>
<keyword evidence="2" id="KW-1133">Transmembrane helix</keyword>
<dbReference type="EMBL" id="ML179543">
    <property type="protein sequence ID" value="THU85482.1"/>
    <property type="molecule type" value="Genomic_DNA"/>
</dbReference>
<keyword evidence="2" id="KW-0472">Membrane</keyword>
<dbReference type="AlphaFoldDB" id="A0A4S8L9N0"/>